<dbReference type="AlphaFoldDB" id="F4PSX0"/>
<sequence>MISKIFSIILIIFISTTIAIDIRYLDTPNEPGTSFFPVFEGLKLHVRCYRNQTSANINGPTILLDAGLPFFSTAWATILEPLLIEMPALNYSQACLIDRYGYGFSDPAPFPFTAQEFVRRLHGSLQAAQVNPPYALTGWSWGSIDMQIFALRYPSEVVGLFTVDGTDPIWGFEGNQINVDILTAGMENFIVMKQLDQLQDAAVNNRIQLGYGYYNDADSIKFPTNALKIAQQYFFTNNFLNTAIQELNIMVPSTVMLNDTIASLNTATPYKDLPMVVLYESLNGIEWEQRQVNMSNYSTNSESFVIATSHFIPWESPDAIISGLAKLSTRIKNNPSTQFIKSPSISCPINI</sequence>
<dbReference type="Pfam" id="PF12697">
    <property type="entry name" value="Abhydrolase_6"/>
    <property type="match status" value="1"/>
</dbReference>
<dbReference type="PANTHER" id="PTHR43798">
    <property type="entry name" value="MONOACYLGLYCEROL LIPASE"/>
    <property type="match status" value="1"/>
</dbReference>
<name>F4PSX0_CACFS</name>
<dbReference type="InterPro" id="IPR029058">
    <property type="entry name" value="AB_hydrolase_fold"/>
</dbReference>
<protein>
    <recommendedName>
        <fullName evidence="2">AB hydrolase-1 domain-containing protein</fullName>
    </recommendedName>
</protein>
<dbReference type="OrthoDB" id="16239at2759"/>
<dbReference type="OMA" id="IAIDIRY"/>
<gene>
    <name evidence="3" type="ORF">DFA_00622</name>
</gene>
<dbReference type="Gene3D" id="3.40.50.1820">
    <property type="entry name" value="alpha/beta hydrolase"/>
    <property type="match status" value="1"/>
</dbReference>
<dbReference type="PANTHER" id="PTHR43798:SF33">
    <property type="entry name" value="HYDROLASE, PUTATIVE (AFU_ORTHOLOGUE AFUA_2G14860)-RELATED"/>
    <property type="match status" value="1"/>
</dbReference>
<feature type="signal peptide" evidence="1">
    <location>
        <begin position="1"/>
        <end position="19"/>
    </location>
</feature>
<reference evidence="4" key="1">
    <citation type="journal article" date="2011" name="Genome Res.">
        <title>Phylogeny-wide analysis of social amoeba genomes highlights ancient origins for complex intercellular communication.</title>
        <authorList>
            <person name="Heidel A.J."/>
            <person name="Lawal H.M."/>
            <person name="Felder M."/>
            <person name="Schilde C."/>
            <person name="Helps N.R."/>
            <person name="Tunggal B."/>
            <person name="Rivero F."/>
            <person name="John U."/>
            <person name="Schleicher M."/>
            <person name="Eichinger L."/>
            <person name="Platzer M."/>
            <person name="Noegel A.A."/>
            <person name="Schaap P."/>
            <person name="Gloeckner G."/>
        </authorList>
    </citation>
    <scope>NUCLEOTIDE SEQUENCE [LARGE SCALE GENOMIC DNA]</scope>
    <source>
        <strain evidence="4">SH3</strain>
    </source>
</reference>
<dbReference type="GeneID" id="14873904"/>
<organism evidence="3 4">
    <name type="scientific">Cavenderia fasciculata</name>
    <name type="common">Slime mold</name>
    <name type="synonym">Dictyostelium fasciculatum</name>
    <dbReference type="NCBI Taxonomy" id="261658"/>
    <lineage>
        <taxon>Eukaryota</taxon>
        <taxon>Amoebozoa</taxon>
        <taxon>Evosea</taxon>
        <taxon>Eumycetozoa</taxon>
        <taxon>Dictyostelia</taxon>
        <taxon>Acytosteliales</taxon>
        <taxon>Cavenderiaceae</taxon>
        <taxon>Cavenderia</taxon>
    </lineage>
</organism>
<accession>F4PSX0</accession>
<dbReference type="EMBL" id="GL883010">
    <property type="protein sequence ID" value="EGG20759.1"/>
    <property type="molecule type" value="Genomic_DNA"/>
</dbReference>
<evidence type="ECO:0000313" key="4">
    <source>
        <dbReference type="Proteomes" id="UP000007797"/>
    </source>
</evidence>
<proteinExistence type="predicted"/>
<dbReference type="SUPFAM" id="SSF53474">
    <property type="entry name" value="alpha/beta-Hydrolases"/>
    <property type="match status" value="1"/>
</dbReference>
<keyword evidence="4" id="KW-1185">Reference proteome</keyword>
<dbReference type="RefSeq" id="XP_004358609.1">
    <property type="nucleotide sequence ID" value="XM_004358552.1"/>
</dbReference>
<keyword evidence="1" id="KW-0732">Signal</keyword>
<evidence type="ECO:0000313" key="3">
    <source>
        <dbReference type="EMBL" id="EGG20759.1"/>
    </source>
</evidence>
<dbReference type="GO" id="GO:0016020">
    <property type="term" value="C:membrane"/>
    <property type="evidence" value="ECO:0007669"/>
    <property type="project" value="TreeGrafter"/>
</dbReference>
<dbReference type="KEGG" id="dfa:DFA_00622"/>
<dbReference type="Proteomes" id="UP000007797">
    <property type="component" value="Unassembled WGS sequence"/>
</dbReference>
<feature type="chain" id="PRO_5003319561" description="AB hydrolase-1 domain-containing protein" evidence="1">
    <location>
        <begin position="20"/>
        <end position="351"/>
    </location>
</feature>
<evidence type="ECO:0000256" key="1">
    <source>
        <dbReference type="SAM" id="SignalP"/>
    </source>
</evidence>
<feature type="domain" description="AB hydrolase-1" evidence="2">
    <location>
        <begin position="66"/>
        <end position="175"/>
    </location>
</feature>
<dbReference type="InterPro" id="IPR050266">
    <property type="entry name" value="AB_hydrolase_sf"/>
</dbReference>
<dbReference type="InterPro" id="IPR000073">
    <property type="entry name" value="AB_hydrolase_1"/>
</dbReference>
<evidence type="ECO:0000259" key="2">
    <source>
        <dbReference type="Pfam" id="PF12697"/>
    </source>
</evidence>